<proteinExistence type="predicted"/>
<dbReference type="InterPro" id="IPR002575">
    <property type="entry name" value="Aminoglycoside_PTrfase"/>
</dbReference>
<evidence type="ECO:0000313" key="3">
    <source>
        <dbReference type="EMBL" id="MBO3664539.1"/>
    </source>
</evidence>
<dbReference type="Proteomes" id="UP000680132">
    <property type="component" value="Unassembled WGS sequence"/>
</dbReference>
<dbReference type="AlphaFoldDB" id="A0A939QJY0"/>
<dbReference type="Gene3D" id="3.90.1200.10">
    <property type="match status" value="1"/>
</dbReference>
<comment type="caution">
    <text evidence="2">The sequence shown here is derived from an EMBL/GenBank/DDBJ whole genome shotgun (WGS) entry which is preliminary data.</text>
</comment>
<organism evidence="2 4">
    <name type="scientific">Microbacterium stercoris</name>
    <dbReference type="NCBI Taxonomy" id="2820289"/>
    <lineage>
        <taxon>Bacteria</taxon>
        <taxon>Bacillati</taxon>
        <taxon>Actinomycetota</taxon>
        <taxon>Actinomycetes</taxon>
        <taxon>Micrococcales</taxon>
        <taxon>Microbacteriaceae</taxon>
        <taxon>Microbacterium</taxon>
    </lineage>
</organism>
<evidence type="ECO:0000259" key="1">
    <source>
        <dbReference type="Pfam" id="PF01636"/>
    </source>
</evidence>
<dbReference type="InterPro" id="IPR011009">
    <property type="entry name" value="Kinase-like_dom_sf"/>
</dbReference>
<evidence type="ECO:0000313" key="4">
    <source>
        <dbReference type="Proteomes" id="UP000680132"/>
    </source>
</evidence>
<keyword evidence="4" id="KW-1185">Reference proteome</keyword>
<name>A0A939QJY0_9MICO</name>
<feature type="domain" description="Aminoglycoside phosphotransferase" evidence="1">
    <location>
        <begin position="107"/>
        <end position="178"/>
    </location>
</feature>
<dbReference type="RefSeq" id="WP_208504161.1">
    <property type="nucleotide sequence ID" value="NZ_JAGFOA010000004.1"/>
</dbReference>
<evidence type="ECO:0000313" key="2">
    <source>
        <dbReference type="EMBL" id="MBO3664282.1"/>
    </source>
</evidence>
<protein>
    <submittedName>
        <fullName evidence="2">Phosphotransferase</fullName>
    </submittedName>
</protein>
<sequence length="243" mass="26485">MQDEEVLAGGNVTPVVRIGDTVRRESGRWTPAVHELLRACEAAGVDGVPRVLGLDSIGREILSFLPGEVLVGTDALWDRRVMRDAAALLRRIHDASVTLVDLELEWRAPRSEPAEVICHNDFATYNLVLAPDGSVAAIDFDFASPGPRIRDLAYLAYRIAPWVGDATGADPDRHGSPEERVRALIAAYGAEWSVDEVRTAAADRVEELAAFTEDRAAATGRADFTAHAAMYRRDAARMRQAIA</sequence>
<accession>A0A939QJY0</accession>
<dbReference type="EMBL" id="JAGFOA010000005">
    <property type="protein sequence ID" value="MBO3664539.1"/>
    <property type="molecule type" value="Genomic_DNA"/>
</dbReference>
<dbReference type="SUPFAM" id="SSF56112">
    <property type="entry name" value="Protein kinase-like (PK-like)"/>
    <property type="match status" value="1"/>
</dbReference>
<dbReference type="Pfam" id="PF01636">
    <property type="entry name" value="APH"/>
    <property type="match status" value="1"/>
</dbReference>
<reference evidence="2" key="1">
    <citation type="submission" date="2021-03" db="EMBL/GenBank/DDBJ databases">
        <title>Microbacterium sp. nov., a novel actinobacterium isolated from cow dung.</title>
        <authorList>
            <person name="Zhang L."/>
        </authorList>
    </citation>
    <scope>NUCLEOTIDE SEQUENCE</scope>
    <source>
        <strain evidence="2">NEAU-LLB</strain>
    </source>
</reference>
<gene>
    <name evidence="2" type="ORF">J5V96_12270</name>
    <name evidence="3" type="ORF">J5V96_13650</name>
</gene>
<dbReference type="EMBL" id="JAGFOA010000004">
    <property type="protein sequence ID" value="MBO3664282.1"/>
    <property type="molecule type" value="Genomic_DNA"/>
</dbReference>